<comment type="caution">
    <text evidence="1">The sequence shown here is derived from an EMBL/GenBank/DDBJ whole genome shotgun (WGS) entry which is preliminary data.</text>
</comment>
<organism evidence="1 2">
    <name type="scientific">Novipirellula galeiformis</name>
    <dbReference type="NCBI Taxonomy" id="2528004"/>
    <lineage>
        <taxon>Bacteria</taxon>
        <taxon>Pseudomonadati</taxon>
        <taxon>Planctomycetota</taxon>
        <taxon>Planctomycetia</taxon>
        <taxon>Pirellulales</taxon>
        <taxon>Pirellulaceae</taxon>
        <taxon>Novipirellula</taxon>
    </lineage>
</organism>
<evidence type="ECO:0000313" key="2">
    <source>
        <dbReference type="Proteomes" id="UP000316304"/>
    </source>
</evidence>
<name>A0A5C6CE93_9BACT</name>
<sequence>MKKFSIAGNPVPVVVHFSVLVASVRAPPLADFSDGPENVHRFGVIIALKMAAGTKQGGRNDWVKTH</sequence>
<dbReference type="RefSeq" id="WP_146595915.1">
    <property type="nucleotide sequence ID" value="NZ_SJPT01000006.1"/>
</dbReference>
<dbReference type="Proteomes" id="UP000316304">
    <property type="component" value="Unassembled WGS sequence"/>
</dbReference>
<proteinExistence type="predicted"/>
<accession>A0A5C6CE93</accession>
<dbReference type="AlphaFoldDB" id="A0A5C6CE93"/>
<reference evidence="1 2" key="1">
    <citation type="submission" date="2019-02" db="EMBL/GenBank/DDBJ databases">
        <title>Deep-cultivation of Planctomycetes and their phenomic and genomic characterization uncovers novel biology.</title>
        <authorList>
            <person name="Wiegand S."/>
            <person name="Jogler M."/>
            <person name="Boedeker C."/>
            <person name="Pinto D."/>
            <person name="Vollmers J."/>
            <person name="Rivas-Marin E."/>
            <person name="Kohn T."/>
            <person name="Peeters S.H."/>
            <person name="Heuer A."/>
            <person name="Rast P."/>
            <person name="Oberbeckmann S."/>
            <person name="Bunk B."/>
            <person name="Jeske O."/>
            <person name="Meyerdierks A."/>
            <person name="Storesund J.E."/>
            <person name="Kallscheuer N."/>
            <person name="Luecker S."/>
            <person name="Lage O.M."/>
            <person name="Pohl T."/>
            <person name="Merkel B.J."/>
            <person name="Hornburger P."/>
            <person name="Mueller R.-W."/>
            <person name="Bruemmer F."/>
            <person name="Labrenz M."/>
            <person name="Spormann A.M."/>
            <person name="Op Den Camp H."/>
            <person name="Overmann J."/>
            <person name="Amann R."/>
            <person name="Jetten M.S.M."/>
            <person name="Mascher T."/>
            <person name="Medema M.H."/>
            <person name="Devos D.P."/>
            <person name="Kaster A.-K."/>
            <person name="Ovreas L."/>
            <person name="Rohde M."/>
            <person name="Galperin M.Y."/>
            <person name="Jogler C."/>
        </authorList>
    </citation>
    <scope>NUCLEOTIDE SEQUENCE [LARGE SCALE GENOMIC DNA]</scope>
    <source>
        <strain evidence="1 2">Pla52o</strain>
    </source>
</reference>
<dbReference type="EMBL" id="SJPT01000006">
    <property type="protein sequence ID" value="TWU21616.1"/>
    <property type="molecule type" value="Genomic_DNA"/>
</dbReference>
<protein>
    <submittedName>
        <fullName evidence="1">Uncharacterized protein</fullName>
    </submittedName>
</protein>
<keyword evidence="2" id="KW-1185">Reference proteome</keyword>
<gene>
    <name evidence="1" type="ORF">Pla52o_38030</name>
</gene>
<evidence type="ECO:0000313" key="1">
    <source>
        <dbReference type="EMBL" id="TWU21616.1"/>
    </source>
</evidence>